<proteinExistence type="predicted"/>
<evidence type="ECO:0000256" key="1">
    <source>
        <dbReference type="ARBA" id="ARBA00023026"/>
    </source>
</evidence>
<dbReference type="RefSeq" id="WP_099125936.1">
    <property type="nucleotide sequence ID" value="NZ_CAWNRH010000123.1"/>
</dbReference>
<dbReference type="Pfam" id="PF03538">
    <property type="entry name" value="VRP1"/>
    <property type="match status" value="1"/>
</dbReference>
<dbReference type="Proteomes" id="UP000222366">
    <property type="component" value="Unassembled WGS sequence"/>
</dbReference>
<keyword evidence="3" id="KW-1185">Reference proteome</keyword>
<gene>
    <name evidence="2" type="ORF">Xsto_03639</name>
</gene>
<evidence type="ECO:0000313" key="3">
    <source>
        <dbReference type="Proteomes" id="UP000222366"/>
    </source>
</evidence>
<dbReference type="AlphaFoldDB" id="A0A2D0KBJ5"/>
<dbReference type="EMBL" id="NJAJ01000047">
    <property type="protein sequence ID" value="PHM60816.1"/>
    <property type="molecule type" value="Genomic_DNA"/>
</dbReference>
<dbReference type="InterPro" id="IPR018003">
    <property type="entry name" value="Insecticidal_toxin/plasmid_vir"/>
</dbReference>
<accession>A0A2D0KBJ5</accession>
<sequence>MNKFHAKIPEALRNKCGFYCSSDICQRSFEQFRQEVREHLSWSETRALYDNALEDQKSQRLYEAKLLSRANPQLQNAIHLAMNNSDAVQYSYKNEFGDRANQFVAPGSVASMFSPAAYLTELYREARNLHAEDSPYHLDKRRPDLKALALSQQNMDKEISTLSLSNEVLLAGLKTKWKLENKSSVMQKIAATQTTDIVPYHDAYETVRQAINLHDPGLKQLTASPAVAKLVPPASLLAMQNTISPAAFENLKKELPENVTEENAEELYKRYFGDILPEMAVTPDHLKRLSIKFNNKEFKFSDEEIEQFKEIELVTRLNKEVEQKKQYIDNKLTISVKDKNNSICHYEITRTHIAPEKLFPKEYITSLNLQDYHQENIIKLFPQGGNLYKLACSLKKPMNAYKPSIGLYKNEIGNLGSLNIYAINLKMQELKFGNYRSAG</sequence>
<keyword evidence="1" id="KW-0843">Virulence</keyword>
<comment type="caution">
    <text evidence="2">The sequence shown here is derived from an EMBL/GenBank/DDBJ whole genome shotgun (WGS) entry which is preliminary data.</text>
</comment>
<reference evidence="2 3" key="1">
    <citation type="journal article" date="2017" name="Nat. Microbiol.">
        <title>Natural product diversity associated with the nematode symbionts Photorhabdus and Xenorhabdus.</title>
        <authorList>
            <person name="Tobias N.J."/>
            <person name="Wolff H."/>
            <person name="Djahanschiri B."/>
            <person name="Grundmann F."/>
            <person name="Kronenwerth M."/>
            <person name="Shi Y.M."/>
            <person name="Simonyi S."/>
            <person name="Grun P."/>
            <person name="Shapiro-Ilan D."/>
            <person name="Pidot S.J."/>
            <person name="Stinear T.P."/>
            <person name="Ebersberger I."/>
            <person name="Bode H.B."/>
        </authorList>
    </citation>
    <scope>NUCLEOTIDE SEQUENCE [LARGE SCALE GENOMIC DNA]</scope>
    <source>
        <strain evidence="2 3">DSM 17904</strain>
    </source>
</reference>
<organism evidence="2 3">
    <name type="scientific">Xenorhabdus stockiae</name>
    <dbReference type="NCBI Taxonomy" id="351614"/>
    <lineage>
        <taxon>Bacteria</taxon>
        <taxon>Pseudomonadati</taxon>
        <taxon>Pseudomonadota</taxon>
        <taxon>Gammaproteobacteria</taxon>
        <taxon>Enterobacterales</taxon>
        <taxon>Morganellaceae</taxon>
        <taxon>Xenorhabdus</taxon>
    </lineage>
</organism>
<evidence type="ECO:0000313" key="2">
    <source>
        <dbReference type="EMBL" id="PHM60816.1"/>
    </source>
</evidence>
<name>A0A2D0KBJ5_9GAMM</name>
<protein>
    <submittedName>
        <fullName evidence="2">Insecticidal toxin protein</fullName>
    </submittedName>
</protein>